<dbReference type="EMBL" id="WNKY01000033">
    <property type="protein sequence ID" value="MTV40408.1"/>
    <property type="molecule type" value="Genomic_DNA"/>
</dbReference>
<proteinExistence type="predicted"/>
<dbReference type="InterPro" id="IPR002686">
    <property type="entry name" value="Transposase_17"/>
</dbReference>
<organism evidence="2 3">
    <name type="scientific">Duganella radicis</name>
    <dbReference type="NCBI Taxonomy" id="551988"/>
    <lineage>
        <taxon>Bacteria</taxon>
        <taxon>Pseudomonadati</taxon>
        <taxon>Pseudomonadota</taxon>
        <taxon>Betaproteobacteria</taxon>
        <taxon>Burkholderiales</taxon>
        <taxon>Oxalobacteraceae</taxon>
        <taxon>Telluria group</taxon>
        <taxon>Duganella</taxon>
    </lineage>
</organism>
<dbReference type="InterPro" id="IPR036515">
    <property type="entry name" value="Transposase_17_sf"/>
</dbReference>
<evidence type="ECO:0000313" key="3">
    <source>
        <dbReference type="Proteomes" id="UP000475582"/>
    </source>
</evidence>
<keyword evidence="3" id="KW-1185">Reference proteome</keyword>
<gene>
    <name evidence="2" type="ORF">GM676_22845</name>
</gene>
<dbReference type="GO" id="GO:0003677">
    <property type="term" value="F:DNA binding"/>
    <property type="evidence" value="ECO:0007669"/>
    <property type="project" value="InterPro"/>
</dbReference>
<evidence type="ECO:0000259" key="1">
    <source>
        <dbReference type="SMART" id="SM01321"/>
    </source>
</evidence>
<dbReference type="Pfam" id="PF01797">
    <property type="entry name" value="Y1_Tnp"/>
    <property type="match status" value="1"/>
</dbReference>
<dbReference type="OrthoDB" id="9814067at2"/>
<evidence type="ECO:0000313" key="2">
    <source>
        <dbReference type="EMBL" id="MTV40408.1"/>
    </source>
</evidence>
<dbReference type="RefSeq" id="WP_155466330.1">
    <property type="nucleotide sequence ID" value="NZ_WNKY01000033.1"/>
</dbReference>
<accession>A0A6L6PMR2</accession>
<dbReference type="Gene3D" id="3.30.70.1290">
    <property type="entry name" value="Transposase IS200-like"/>
    <property type="match status" value="1"/>
</dbReference>
<dbReference type="PANTHER" id="PTHR34322:SF2">
    <property type="entry name" value="TRANSPOSASE IS200-LIKE DOMAIN-CONTAINING PROTEIN"/>
    <property type="match status" value="1"/>
</dbReference>
<dbReference type="AlphaFoldDB" id="A0A6L6PMR2"/>
<dbReference type="GO" id="GO:0004803">
    <property type="term" value="F:transposase activity"/>
    <property type="evidence" value="ECO:0007669"/>
    <property type="project" value="InterPro"/>
</dbReference>
<sequence>MNRPLRIEYSGALYHVTARGDRQGSIFRSDSDRLVWLSALGEACTRFNFVVYAYCQMTNHYHLVVETLDGGLSRGMRYLNGNYSQYFNRKHGLVGHVYQGRYTAILCQHDNYLQELSRYTELNPVRARMRSLPEEWPWSSYRSTVGLQATPVWLQPQSILQLFASNLLDAQQFYRQFVLAGINGLSPLRSVKNQMLLGDEEFCRRVIGTDVMGDLNEIKRGQRKAIVSPLPDYFKKYPDPKEAMARAYLSLGYSMPEIAHFARVSVKTVSRAVGDFINGKSSS</sequence>
<protein>
    <submittedName>
        <fullName evidence="2">Addiction module toxin RelE</fullName>
    </submittedName>
</protein>
<name>A0A6L6PMR2_9BURK</name>
<feature type="domain" description="Transposase IS200-like" evidence="1">
    <location>
        <begin position="9"/>
        <end position="123"/>
    </location>
</feature>
<dbReference type="PANTHER" id="PTHR34322">
    <property type="entry name" value="TRANSPOSASE, Y1_TNP DOMAIN-CONTAINING"/>
    <property type="match status" value="1"/>
</dbReference>
<dbReference type="Proteomes" id="UP000475582">
    <property type="component" value="Unassembled WGS sequence"/>
</dbReference>
<dbReference type="GO" id="GO:0006313">
    <property type="term" value="P:DNA transposition"/>
    <property type="evidence" value="ECO:0007669"/>
    <property type="project" value="InterPro"/>
</dbReference>
<comment type="caution">
    <text evidence="2">The sequence shown here is derived from an EMBL/GenBank/DDBJ whole genome shotgun (WGS) entry which is preliminary data.</text>
</comment>
<reference evidence="2 3" key="1">
    <citation type="submission" date="2019-11" db="EMBL/GenBank/DDBJ databases">
        <title>Type strains purchased from KCTC, JCM and DSMZ.</title>
        <authorList>
            <person name="Lu H."/>
        </authorList>
    </citation>
    <scope>NUCLEOTIDE SEQUENCE [LARGE SCALE GENOMIC DNA]</scope>
    <source>
        <strain evidence="2 3">KCTC 22382</strain>
    </source>
</reference>
<dbReference type="SUPFAM" id="SSF143422">
    <property type="entry name" value="Transposase IS200-like"/>
    <property type="match status" value="1"/>
</dbReference>
<dbReference type="SMART" id="SM01321">
    <property type="entry name" value="Y1_Tnp"/>
    <property type="match status" value="1"/>
</dbReference>